<evidence type="ECO:0000313" key="2">
    <source>
        <dbReference type="Proteomes" id="UP000438120"/>
    </source>
</evidence>
<reference evidence="1 2" key="1">
    <citation type="submission" date="2019-08" db="EMBL/GenBank/DDBJ databases">
        <title>In-depth cultivation of the pig gut microbiome towards novel bacterial diversity and tailored functional studies.</title>
        <authorList>
            <person name="Wylensek D."/>
            <person name="Hitch T.C.A."/>
            <person name="Clavel T."/>
        </authorList>
    </citation>
    <scope>NUCLEOTIDE SEQUENCE [LARGE SCALE GENOMIC DNA]</scope>
    <source>
        <strain evidence="1 2">Bifido-178-WT-2B</strain>
    </source>
</reference>
<protein>
    <recommendedName>
        <fullName evidence="3">AbrB family transcriptional regulator</fullName>
    </recommendedName>
</protein>
<accession>A0A6A8MEQ8</accession>
<evidence type="ECO:0008006" key="3">
    <source>
        <dbReference type="Google" id="ProtNLM"/>
    </source>
</evidence>
<dbReference type="AlphaFoldDB" id="A0A6A8MEQ8"/>
<gene>
    <name evidence="1" type="ORF">FYJ62_06180</name>
</gene>
<sequence>MKTNENNAREKIPITAENLHELVASIPKEQFEKGRAKLDKLMAESHKFWEEREQESRKSEDTSD</sequence>
<dbReference type="Proteomes" id="UP000438120">
    <property type="component" value="Unassembled WGS sequence"/>
</dbReference>
<name>A0A6A8MEQ8_9LACO</name>
<evidence type="ECO:0000313" key="1">
    <source>
        <dbReference type="EMBL" id="MST87232.1"/>
    </source>
</evidence>
<organism evidence="1 2">
    <name type="scientific">Lactobacillus porci</name>
    <dbReference type="NCBI Taxonomy" id="2012477"/>
    <lineage>
        <taxon>Bacteria</taxon>
        <taxon>Bacillati</taxon>
        <taxon>Bacillota</taxon>
        <taxon>Bacilli</taxon>
        <taxon>Lactobacillales</taxon>
        <taxon>Lactobacillaceae</taxon>
        <taxon>Lactobacillus</taxon>
    </lineage>
</organism>
<dbReference type="RefSeq" id="WP_154548818.1">
    <property type="nucleotide sequence ID" value="NZ_VUMX01000014.1"/>
</dbReference>
<keyword evidence="2" id="KW-1185">Reference proteome</keyword>
<dbReference type="EMBL" id="VUMX01000014">
    <property type="protein sequence ID" value="MST87232.1"/>
    <property type="molecule type" value="Genomic_DNA"/>
</dbReference>
<proteinExistence type="predicted"/>
<comment type="caution">
    <text evidence="1">The sequence shown here is derived from an EMBL/GenBank/DDBJ whole genome shotgun (WGS) entry which is preliminary data.</text>
</comment>